<dbReference type="Proteomes" id="UP000254159">
    <property type="component" value="Unassembled WGS sequence"/>
</dbReference>
<name>A0A376RS68_ECOLX</name>
<accession>A0A376RS68</accession>
<proteinExistence type="predicted"/>
<dbReference type="EMBL" id="UGCD01000002">
    <property type="protein sequence ID" value="STI20664.1"/>
    <property type="molecule type" value="Genomic_DNA"/>
</dbReference>
<evidence type="ECO:0000313" key="2">
    <source>
        <dbReference type="Proteomes" id="UP000254159"/>
    </source>
</evidence>
<protein>
    <submittedName>
        <fullName evidence="1">Sterol-binding domain-containing protein</fullName>
    </submittedName>
</protein>
<evidence type="ECO:0000313" key="1">
    <source>
        <dbReference type="EMBL" id="STI20664.1"/>
    </source>
</evidence>
<organism evidence="1 2">
    <name type="scientific">Escherichia coli</name>
    <dbReference type="NCBI Taxonomy" id="562"/>
    <lineage>
        <taxon>Bacteria</taxon>
        <taxon>Pseudomonadati</taxon>
        <taxon>Pseudomonadota</taxon>
        <taxon>Gammaproteobacteria</taxon>
        <taxon>Enterobacterales</taxon>
        <taxon>Enterobacteriaceae</taxon>
        <taxon>Escherichia</taxon>
    </lineage>
</organism>
<sequence length="34" mass="3763">MPFKPLVTAGIESLLNTFLYRSPALKTARSRLLG</sequence>
<reference evidence="1 2" key="1">
    <citation type="submission" date="2018-06" db="EMBL/GenBank/DDBJ databases">
        <authorList>
            <consortium name="Pathogen Informatics"/>
            <person name="Doyle S."/>
        </authorList>
    </citation>
    <scope>NUCLEOTIDE SEQUENCE [LARGE SCALE GENOMIC DNA]</scope>
    <source>
        <strain evidence="1 2">NCTC10865</strain>
    </source>
</reference>
<gene>
    <name evidence="1" type="ORF">NCTC10865_06101</name>
</gene>
<dbReference type="AlphaFoldDB" id="A0A376RS68"/>